<dbReference type="InterPro" id="IPR036525">
    <property type="entry name" value="Tubulin/FtsZ_GTPase_sf"/>
</dbReference>
<gene>
    <name evidence="1" type="ORF">GO816_05210</name>
</gene>
<organism evidence="1 2">
    <name type="scientific">Mucilaginibacter aquatilis</name>
    <dbReference type="NCBI Taxonomy" id="1517760"/>
    <lineage>
        <taxon>Bacteria</taxon>
        <taxon>Pseudomonadati</taxon>
        <taxon>Bacteroidota</taxon>
        <taxon>Sphingobacteriia</taxon>
        <taxon>Sphingobacteriales</taxon>
        <taxon>Sphingobacteriaceae</taxon>
        <taxon>Mucilaginibacter</taxon>
    </lineage>
</organism>
<dbReference type="RefSeq" id="WP_157540303.1">
    <property type="nucleotide sequence ID" value="NZ_WQLA01000002.1"/>
</dbReference>
<accession>A0A6I4IAN5</accession>
<name>A0A6I4IAN5_9SPHI</name>
<dbReference type="AlphaFoldDB" id="A0A6I4IAN5"/>
<evidence type="ECO:0000313" key="1">
    <source>
        <dbReference type="EMBL" id="MVN90519.1"/>
    </source>
</evidence>
<dbReference type="OrthoDB" id="844533at2"/>
<sequence>MARLFIFGIGGTGSRVLKALTLLLATGVDSNGFEIVPIFIDPHKDLPEFKDCRELISLYADIRQQAYPNFRPADRAFFKTPILSLNDIVKDGFTKGFDFDERIDHTFGHFLGIDLLERGDINRDLMELLYSERNLDTPLSVGFKGNPNIGSVVLNKFDEASWYTTFEKIFSDGDQIFIVSSIFGGTGAAGFPLLVKNLRESDNKYIKNAPIGALPVMPYFKLTDPEDDAEHRDIDSNSFFTKTKSALSYYEKHLTGVNALYYLADLHEQSRPYKNDEKLQENKAHLIELIGASAILDFCHQVDKTPHQTQYFHYTPGENSSPIHFFNIGNKLRDQIYLEMVNFYIFGSVHQSFKDHTDATFIKNGGFDTQFFRSDAVVALEKFINGFFQKWMTELNENDRRFSPLNLDIPDDRFHKLIVGNTIDEKINFFTKNKLDSSNYINSMETSRSTVSDIAEKSKFSRYLVLSQQAIEKVNKDKFKIQAN</sequence>
<comment type="caution">
    <text evidence="1">The sequence shown here is derived from an EMBL/GenBank/DDBJ whole genome shotgun (WGS) entry which is preliminary data.</text>
</comment>
<proteinExistence type="predicted"/>
<dbReference type="Gene3D" id="3.40.50.1440">
    <property type="entry name" value="Tubulin/FtsZ, GTPase domain"/>
    <property type="match status" value="1"/>
</dbReference>
<dbReference type="SUPFAM" id="SSF52490">
    <property type="entry name" value="Tubulin nucleotide-binding domain-like"/>
    <property type="match status" value="1"/>
</dbReference>
<evidence type="ECO:0000313" key="2">
    <source>
        <dbReference type="Proteomes" id="UP000434850"/>
    </source>
</evidence>
<keyword evidence="2" id="KW-1185">Reference proteome</keyword>
<reference evidence="1 2" key="1">
    <citation type="submission" date="2019-12" db="EMBL/GenBank/DDBJ databases">
        <title>Mucilaginibacter sp. HME9299 genome sequencing and assembly.</title>
        <authorList>
            <person name="Kang H."/>
            <person name="Kim H."/>
            <person name="Joh K."/>
        </authorList>
    </citation>
    <scope>NUCLEOTIDE SEQUENCE [LARGE SCALE GENOMIC DNA]</scope>
    <source>
        <strain evidence="1 2">HME9299</strain>
    </source>
</reference>
<dbReference type="Proteomes" id="UP000434850">
    <property type="component" value="Unassembled WGS sequence"/>
</dbReference>
<dbReference type="EMBL" id="WQLA01000002">
    <property type="protein sequence ID" value="MVN90519.1"/>
    <property type="molecule type" value="Genomic_DNA"/>
</dbReference>
<protein>
    <submittedName>
        <fullName evidence="1">Uncharacterized protein</fullName>
    </submittedName>
</protein>